<reference evidence="3" key="2">
    <citation type="submission" date="2022-06" db="UniProtKB">
        <authorList>
            <consortium name="EnsemblMetazoa"/>
        </authorList>
    </citation>
    <scope>IDENTIFICATION</scope>
</reference>
<name>A0A8R2A005_ACYPI</name>
<comment type="similarity">
    <text evidence="1">In the N-terminal section; belongs to the glycosyltransferase 20 family.</text>
</comment>
<sequence length="856" mass="96113">MASRRVSINDYDSNAPSNLFRTNGQNLSGMGNKKREINAPLIVVSNRLPFVLGKNADGELVRKQSAGGLVTAVAPVVVECKGTWIGWSGSFDLKPNDPIPESDPEDKAPTAGLKSSQIIPVHLDKTEIEEFYNGCCNGTFWPLFHSMPDRANFVSRDWKTYCKVNDKFADCTLDALRDAIKSLDDAGDHQTAPLVWIHDYQLLTTATKIRQVCEAENLRCKLGFFLHIPFPSWDIMRLLPWDDQVLQGMLAYDFTAFHIEDYCLNFIDCCCRRLGCRVDRTNMLVELAGRTIQVKALPIGIPFDRFVQLSEKAPAFLNMSEDVKVILGVDRLDYTKGLVHRILAFEKFLDKYPEHREKVVLLQISVPSRTDVKEYKQLKDETELLIGRINGRFSMPNWSPIRYIYGCLSQEQLAALYRDCAVALVTPLRDGMNLVAKEFVACQIRTPGVLILSPFAGAGGTMHEALLVNPYELDEMANVLHRALRMPLDERELRMTQLRHREQLLDVNYWMTSFFSSMGALSDGGGDSDANGGISGCNLPPKSMQLQLDDFDMYLSNHIAGAGKLSLILDYDGTLTHLTSHPDLAVMSEETVKVLQRLSRMPDVNIAIISGRTLDNVKSMVGIENVTYAGSHGIEILHPDGTNFVHPVPRQYEQKVAELQKVLADEVCGDGAWVENKGVMLTYHYREVPVALREHLERRAVEIFEAAGFEPHRGFLAIEGKPPVTWDQGRASIYILRTTYGVDWSERVRVVYAGNEDAMLSLQGIACTFRVDPSPMVQTAADFRLSGPDAVLTMLKWVEKEMHKRLPTLSGRTVSNSRVQNAALAHSIRSQMSIDQKEEEKEKMILLARRSKLTTT</sequence>
<dbReference type="GeneID" id="100165203"/>
<dbReference type="OMA" id="ACHERKI"/>
<dbReference type="Gene3D" id="3.40.50.1000">
    <property type="entry name" value="HAD superfamily/HAD-like"/>
    <property type="match status" value="1"/>
</dbReference>
<dbReference type="GO" id="GO:0005829">
    <property type="term" value="C:cytosol"/>
    <property type="evidence" value="ECO:0007669"/>
    <property type="project" value="TreeGrafter"/>
</dbReference>
<comment type="similarity">
    <text evidence="2">In the C-terminal section; belongs to the trehalose phosphatase family.</text>
</comment>
<dbReference type="SUPFAM" id="SSF53756">
    <property type="entry name" value="UDP-Glycosyltransferase/glycogen phosphorylase"/>
    <property type="match status" value="1"/>
</dbReference>
<evidence type="ECO:0000313" key="4">
    <source>
        <dbReference type="Proteomes" id="UP000007819"/>
    </source>
</evidence>
<evidence type="ECO:0000256" key="2">
    <source>
        <dbReference type="ARBA" id="ARBA00006330"/>
    </source>
</evidence>
<dbReference type="InterPro" id="IPR001830">
    <property type="entry name" value="Glyco_trans_20"/>
</dbReference>
<dbReference type="SUPFAM" id="SSF56784">
    <property type="entry name" value="HAD-like"/>
    <property type="match status" value="1"/>
</dbReference>
<dbReference type="EnsemblMetazoa" id="XM_001943581.5">
    <property type="protein sequence ID" value="XP_001943616.1"/>
    <property type="gene ID" value="LOC100165203"/>
</dbReference>
<dbReference type="InterPro" id="IPR023214">
    <property type="entry name" value="HAD_sf"/>
</dbReference>
<evidence type="ECO:0000313" key="3">
    <source>
        <dbReference type="EnsemblMetazoa" id="XP_001943616.1"/>
    </source>
</evidence>
<dbReference type="NCBIfam" id="TIGR00685">
    <property type="entry name" value="T6PP"/>
    <property type="match status" value="1"/>
</dbReference>
<dbReference type="InterPro" id="IPR036412">
    <property type="entry name" value="HAD-like_sf"/>
</dbReference>
<dbReference type="KEGG" id="api:100165203"/>
<dbReference type="AlphaFoldDB" id="A0A8R2A005"/>
<dbReference type="PANTHER" id="PTHR10788">
    <property type="entry name" value="TREHALOSE-6-PHOSPHATE SYNTHASE"/>
    <property type="match status" value="1"/>
</dbReference>
<dbReference type="GO" id="GO:0003825">
    <property type="term" value="F:alpha,alpha-trehalose-phosphate synthase (UDP-forming) activity"/>
    <property type="evidence" value="ECO:0007669"/>
    <property type="project" value="TreeGrafter"/>
</dbReference>
<evidence type="ECO:0000256" key="1">
    <source>
        <dbReference type="ARBA" id="ARBA00005409"/>
    </source>
</evidence>
<dbReference type="CDD" id="cd03788">
    <property type="entry name" value="GT20_TPS"/>
    <property type="match status" value="1"/>
</dbReference>
<accession>A0A8R2A005</accession>
<dbReference type="Gene3D" id="3.40.50.2000">
    <property type="entry name" value="Glycogen Phosphorylase B"/>
    <property type="match status" value="2"/>
</dbReference>
<dbReference type="PANTHER" id="PTHR10788:SF106">
    <property type="entry name" value="BCDNA.GH08860"/>
    <property type="match status" value="1"/>
</dbReference>
<dbReference type="FunFam" id="3.40.50.1000:FF:000324">
    <property type="entry name" value="Putative Alpha,alpha-trehalose-phosphate synthase"/>
    <property type="match status" value="1"/>
</dbReference>
<dbReference type="Pfam" id="PF00982">
    <property type="entry name" value="Glyco_transf_20"/>
    <property type="match status" value="1"/>
</dbReference>
<dbReference type="FunFam" id="3.40.50.2000:FF:000150">
    <property type="entry name" value="Trehalose-6-phosphate synthase"/>
    <property type="match status" value="1"/>
</dbReference>
<dbReference type="RefSeq" id="XP_001943616.1">
    <property type="nucleotide sequence ID" value="XM_001943581.4"/>
</dbReference>
<keyword evidence="4" id="KW-1185">Reference proteome</keyword>
<dbReference type="InterPro" id="IPR006379">
    <property type="entry name" value="HAD-SF_hydro_IIB"/>
</dbReference>
<protein>
    <submittedName>
        <fullName evidence="3">Uncharacterized protein</fullName>
    </submittedName>
</protein>
<dbReference type="Pfam" id="PF02358">
    <property type="entry name" value="Trehalose_PPase"/>
    <property type="match status" value="1"/>
</dbReference>
<dbReference type="GO" id="GO:0004805">
    <property type="term" value="F:trehalose-phosphatase activity"/>
    <property type="evidence" value="ECO:0007669"/>
    <property type="project" value="TreeGrafter"/>
</dbReference>
<dbReference type="NCBIfam" id="TIGR01484">
    <property type="entry name" value="HAD-SF-IIB"/>
    <property type="match status" value="1"/>
</dbReference>
<dbReference type="GO" id="GO:0005992">
    <property type="term" value="P:trehalose biosynthetic process"/>
    <property type="evidence" value="ECO:0007669"/>
    <property type="project" value="InterPro"/>
</dbReference>
<dbReference type="OrthoDB" id="755951at2759"/>
<reference evidence="4" key="1">
    <citation type="submission" date="2010-06" db="EMBL/GenBank/DDBJ databases">
        <authorList>
            <person name="Jiang H."/>
            <person name="Abraham K."/>
            <person name="Ali S."/>
            <person name="Alsbrooks S.L."/>
            <person name="Anim B.N."/>
            <person name="Anosike U.S."/>
            <person name="Attaway T."/>
            <person name="Bandaranaike D.P."/>
            <person name="Battles P.K."/>
            <person name="Bell S.N."/>
            <person name="Bell A.V."/>
            <person name="Beltran B."/>
            <person name="Bickham C."/>
            <person name="Bustamante Y."/>
            <person name="Caleb T."/>
            <person name="Canada A."/>
            <person name="Cardenas V."/>
            <person name="Carter K."/>
            <person name="Chacko J."/>
            <person name="Chandrabose M.N."/>
            <person name="Chavez D."/>
            <person name="Chavez A."/>
            <person name="Chen L."/>
            <person name="Chu H.-S."/>
            <person name="Claassen K.J."/>
            <person name="Cockrell R."/>
            <person name="Collins M."/>
            <person name="Cooper J.A."/>
            <person name="Cree A."/>
            <person name="Curry S.M."/>
            <person name="Da Y."/>
            <person name="Dao M.D."/>
            <person name="Das B."/>
            <person name="Davila M.-L."/>
            <person name="Davy-Carroll L."/>
            <person name="Denson S."/>
            <person name="Dinh H."/>
            <person name="Ebong V.E."/>
            <person name="Edwards J.R."/>
            <person name="Egan A."/>
            <person name="El-Daye J."/>
            <person name="Escobedo L."/>
            <person name="Fernandez S."/>
            <person name="Fernando P.R."/>
            <person name="Flagg N."/>
            <person name="Forbes L.D."/>
            <person name="Fowler R.G."/>
            <person name="Fu Q."/>
            <person name="Gabisi R.A."/>
            <person name="Ganer J."/>
            <person name="Garbino Pronczuk A."/>
            <person name="Garcia R.M."/>
            <person name="Garner T."/>
            <person name="Garrett T.E."/>
            <person name="Gonzalez D.A."/>
            <person name="Hamid H."/>
            <person name="Hawkins E.S."/>
            <person name="Hirani K."/>
            <person name="Hogues M.E."/>
            <person name="Hollins B."/>
            <person name="Hsiao C.-H."/>
            <person name="Jabil R."/>
            <person name="James M.L."/>
            <person name="Jhangiani S.N."/>
            <person name="Johnson B."/>
            <person name="Johnson Q."/>
            <person name="Joshi V."/>
            <person name="Kalu J.B."/>
            <person name="Kam C."/>
            <person name="Kashfia A."/>
            <person name="Keebler J."/>
            <person name="Kisamo H."/>
            <person name="Kovar C.L."/>
            <person name="Lago L.A."/>
            <person name="Lai C.-Y."/>
            <person name="Laidlaw J."/>
            <person name="Lara F."/>
            <person name="Le T.-K."/>
            <person name="Lee S.L."/>
            <person name="Legall F.H."/>
            <person name="Lemon S.J."/>
            <person name="Lewis L.R."/>
            <person name="Li B."/>
            <person name="Liu Y."/>
            <person name="Liu Y.-S."/>
            <person name="Lopez J."/>
            <person name="Lozado R.J."/>
            <person name="Lu J."/>
            <person name="Madu R.C."/>
            <person name="Maheshwari M."/>
            <person name="Maheshwari R."/>
            <person name="Malloy K."/>
            <person name="Martinez E."/>
            <person name="Mathew T."/>
            <person name="Mercado I.C."/>
            <person name="Mercado C."/>
            <person name="Meyer B."/>
            <person name="Montgomery K."/>
            <person name="Morgan M.B."/>
            <person name="Munidasa M."/>
            <person name="Nazareth L.V."/>
            <person name="Nelson J."/>
            <person name="Ng B.M."/>
            <person name="Nguyen N.B."/>
            <person name="Nguyen P.Q."/>
            <person name="Nguyen T."/>
            <person name="Obregon M."/>
            <person name="Okwuonu G.O."/>
            <person name="Onwere C.G."/>
            <person name="Orozco G."/>
            <person name="Parra A."/>
            <person name="Patel S."/>
            <person name="Patil S."/>
            <person name="Perez A."/>
            <person name="Perez Y."/>
            <person name="Pham C."/>
            <person name="Primus E.L."/>
            <person name="Pu L.-L."/>
            <person name="Puazo M."/>
            <person name="Qin X."/>
            <person name="Quiroz J.B."/>
            <person name="Reese J."/>
            <person name="Richards S."/>
            <person name="Rives C.M."/>
            <person name="Robberts R."/>
            <person name="Ruiz S.J."/>
            <person name="Ruiz M.J."/>
            <person name="Santibanez J."/>
            <person name="Schneider B.W."/>
            <person name="Sisson I."/>
            <person name="Smith M."/>
            <person name="Sodergren E."/>
            <person name="Song X.-Z."/>
            <person name="Song B.B."/>
            <person name="Summersgill H."/>
            <person name="Thelus R."/>
            <person name="Thornton R.D."/>
            <person name="Trejos Z.Y."/>
            <person name="Usmani K."/>
            <person name="Vattathil S."/>
            <person name="Villasana D."/>
            <person name="Walker D.L."/>
            <person name="Wang S."/>
            <person name="Wang K."/>
            <person name="White C.S."/>
            <person name="Williams A.C."/>
            <person name="Williamson J."/>
            <person name="Wilson K."/>
            <person name="Woghiren I.O."/>
            <person name="Woodworth J.R."/>
            <person name="Worley K.C."/>
            <person name="Wright R.A."/>
            <person name="Wu W."/>
            <person name="Young L."/>
            <person name="Zhang L."/>
            <person name="Zhang J."/>
            <person name="Zhu Y."/>
            <person name="Muzny D.M."/>
            <person name="Weinstock G."/>
            <person name="Gibbs R.A."/>
        </authorList>
    </citation>
    <scope>NUCLEOTIDE SEQUENCE [LARGE SCALE GENOMIC DNA]</scope>
    <source>
        <strain evidence="4">LSR1</strain>
    </source>
</reference>
<dbReference type="Gene3D" id="3.30.70.1020">
    <property type="entry name" value="Trehalose-6-phosphate phosphatase related protein, domain 2"/>
    <property type="match status" value="1"/>
</dbReference>
<proteinExistence type="inferred from homology"/>
<dbReference type="InterPro" id="IPR003337">
    <property type="entry name" value="Trehalose_PPase"/>
</dbReference>
<dbReference type="Proteomes" id="UP000007819">
    <property type="component" value="Chromosome A2"/>
</dbReference>
<organism evidence="3 4">
    <name type="scientific">Acyrthosiphon pisum</name>
    <name type="common">Pea aphid</name>
    <dbReference type="NCBI Taxonomy" id="7029"/>
    <lineage>
        <taxon>Eukaryota</taxon>
        <taxon>Metazoa</taxon>
        <taxon>Ecdysozoa</taxon>
        <taxon>Arthropoda</taxon>
        <taxon>Hexapoda</taxon>
        <taxon>Insecta</taxon>
        <taxon>Pterygota</taxon>
        <taxon>Neoptera</taxon>
        <taxon>Paraneoptera</taxon>
        <taxon>Hemiptera</taxon>
        <taxon>Sternorrhyncha</taxon>
        <taxon>Aphidomorpha</taxon>
        <taxon>Aphidoidea</taxon>
        <taxon>Aphididae</taxon>
        <taxon>Macrosiphini</taxon>
        <taxon>Acyrthosiphon</taxon>
    </lineage>
</organism>